<evidence type="ECO:0000256" key="5">
    <source>
        <dbReference type="ARBA" id="ARBA00022679"/>
    </source>
</evidence>
<accession>W1Q5G4</accession>
<keyword evidence="7 13" id="KW-0418">Kinase</keyword>
<reference evidence="13" key="1">
    <citation type="submission" date="2013-06" db="EMBL/GenBank/DDBJ databases">
        <authorList>
            <person name="Weinstock G."/>
            <person name="Sodergren E."/>
            <person name="Clifton S."/>
            <person name="Fulton L."/>
            <person name="Fulton B."/>
            <person name="Courtney L."/>
            <person name="Fronick C."/>
            <person name="Harrison M."/>
            <person name="Strong C."/>
            <person name="Farmer C."/>
            <person name="Delahaunty K."/>
            <person name="Markovic C."/>
            <person name="Hall O."/>
            <person name="Minx P."/>
            <person name="Tomlinson C."/>
            <person name="Mitreva M."/>
            <person name="Nelson J."/>
            <person name="Hou S."/>
            <person name="Wollam A."/>
            <person name="Pepin K.H."/>
            <person name="Johnson M."/>
            <person name="Bhonagiri V."/>
            <person name="Nash W.E."/>
            <person name="Warren W."/>
            <person name="Chinwalla A."/>
            <person name="Mardis E.R."/>
            <person name="Wilson R.K."/>
        </authorList>
    </citation>
    <scope>NUCLEOTIDE SEQUENCE [LARGE SCALE GENOMIC DNA]</scope>
    <source>
        <strain evidence="13">ATCC 49176</strain>
    </source>
</reference>
<keyword evidence="8 11" id="KW-1133">Transmembrane helix</keyword>
<evidence type="ECO:0000256" key="2">
    <source>
        <dbReference type="ARBA" id="ARBA00004651"/>
    </source>
</evidence>
<evidence type="ECO:0000256" key="3">
    <source>
        <dbReference type="ARBA" id="ARBA00012438"/>
    </source>
</evidence>
<dbReference type="GeneID" id="84817759"/>
<evidence type="ECO:0000313" key="13">
    <source>
        <dbReference type="EMBL" id="ESK65089.1"/>
    </source>
</evidence>
<keyword evidence="6 11" id="KW-0812">Transmembrane</keyword>
<dbReference type="Pfam" id="PF02518">
    <property type="entry name" value="HATPase_c"/>
    <property type="match status" value="1"/>
</dbReference>
<protein>
    <recommendedName>
        <fullName evidence="3">histidine kinase</fullName>
        <ecNumber evidence="3">2.7.13.3</ecNumber>
    </recommendedName>
</protein>
<evidence type="ECO:0000256" key="10">
    <source>
        <dbReference type="ARBA" id="ARBA00023136"/>
    </source>
</evidence>
<dbReference type="STRING" id="592010.GCWU000182_001250"/>
<organism evidence="13 14">
    <name type="scientific">Abiotrophia defectiva ATCC 49176</name>
    <dbReference type="NCBI Taxonomy" id="592010"/>
    <lineage>
        <taxon>Bacteria</taxon>
        <taxon>Bacillati</taxon>
        <taxon>Bacillota</taxon>
        <taxon>Bacilli</taxon>
        <taxon>Lactobacillales</taxon>
        <taxon>Aerococcaceae</taxon>
        <taxon>Abiotrophia</taxon>
    </lineage>
</organism>
<dbReference type="HOGENOM" id="CLU_000445_13_0_9"/>
<dbReference type="eggNOG" id="COG0642">
    <property type="taxonomic scope" value="Bacteria"/>
</dbReference>
<dbReference type="AlphaFoldDB" id="W1Q5G4"/>
<gene>
    <name evidence="13" type="ORF">GCWU000182_001250</name>
</gene>
<keyword evidence="14" id="KW-1185">Reference proteome</keyword>
<dbReference type="Proteomes" id="UP000019050">
    <property type="component" value="Unassembled WGS sequence"/>
</dbReference>
<dbReference type="PRINTS" id="PR00344">
    <property type="entry name" value="BCTRLSENSOR"/>
</dbReference>
<keyword evidence="4" id="KW-1003">Cell membrane</keyword>
<dbReference type="GO" id="GO:0016036">
    <property type="term" value="P:cellular response to phosphate starvation"/>
    <property type="evidence" value="ECO:0007669"/>
    <property type="project" value="TreeGrafter"/>
</dbReference>
<dbReference type="RefSeq" id="WP_023391892.1">
    <property type="nucleotide sequence ID" value="NZ_KI535340.1"/>
</dbReference>
<dbReference type="InterPro" id="IPR004358">
    <property type="entry name" value="Sig_transdc_His_kin-like_C"/>
</dbReference>
<dbReference type="SMART" id="SM00387">
    <property type="entry name" value="HATPase_c"/>
    <property type="match status" value="1"/>
</dbReference>
<dbReference type="GO" id="GO:0005886">
    <property type="term" value="C:plasma membrane"/>
    <property type="evidence" value="ECO:0007669"/>
    <property type="project" value="UniProtKB-SubCell"/>
</dbReference>
<dbReference type="InterPro" id="IPR003594">
    <property type="entry name" value="HATPase_dom"/>
</dbReference>
<evidence type="ECO:0000256" key="1">
    <source>
        <dbReference type="ARBA" id="ARBA00000085"/>
    </source>
</evidence>
<dbReference type="PANTHER" id="PTHR45453:SF2">
    <property type="entry name" value="HISTIDINE KINASE"/>
    <property type="match status" value="1"/>
</dbReference>
<dbReference type="OrthoDB" id="9780487at2"/>
<dbReference type="SUPFAM" id="SSF55874">
    <property type="entry name" value="ATPase domain of HSP90 chaperone/DNA topoisomerase II/histidine kinase"/>
    <property type="match status" value="1"/>
</dbReference>
<keyword evidence="10 11" id="KW-0472">Membrane</keyword>
<dbReference type="InterPro" id="IPR036890">
    <property type="entry name" value="HATPase_C_sf"/>
</dbReference>
<dbReference type="PANTHER" id="PTHR45453">
    <property type="entry name" value="PHOSPHATE REGULON SENSOR PROTEIN PHOR"/>
    <property type="match status" value="1"/>
</dbReference>
<dbReference type="Gene3D" id="3.30.565.10">
    <property type="entry name" value="Histidine kinase-like ATPase, C-terminal domain"/>
    <property type="match status" value="1"/>
</dbReference>
<dbReference type="PROSITE" id="PS50109">
    <property type="entry name" value="HIS_KIN"/>
    <property type="match status" value="1"/>
</dbReference>
<name>W1Q5G4_ABIDE</name>
<evidence type="ECO:0000313" key="14">
    <source>
        <dbReference type="Proteomes" id="UP000019050"/>
    </source>
</evidence>
<proteinExistence type="predicted"/>
<comment type="subcellular location">
    <subcellularLocation>
        <location evidence="2">Cell membrane</location>
        <topology evidence="2">Multi-pass membrane protein</topology>
    </subcellularLocation>
</comment>
<keyword evidence="5" id="KW-0808">Transferase</keyword>
<dbReference type="EC" id="2.7.13.3" evidence="3"/>
<evidence type="ECO:0000256" key="7">
    <source>
        <dbReference type="ARBA" id="ARBA00022777"/>
    </source>
</evidence>
<evidence type="ECO:0000256" key="11">
    <source>
        <dbReference type="SAM" id="Phobius"/>
    </source>
</evidence>
<evidence type="ECO:0000256" key="6">
    <source>
        <dbReference type="ARBA" id="ARBA00022692"/>
    </source>
</evidence>
<comment type="catalytic activity">
    <reaction evidence="1">
        <text>ATP + protein L-histidine = ADP + protein N-phospho-L-histidine.</text>
        <dbReference type="EC" id="2.7.13.3"/>
    </reaction>
</comment>
<evidence type="ECO:0000259" key="12">
    <source>
        <dbReference type="PROSITE" id="PS50109"/>
    </source>
</evidence>
<dbReference type="GO" id="GO:0004721">
    <property type="term" value="F:phosphoprotein phosphatase activity"/>
    <property type="evidence" value="ECO:0007669"/>
    <property type="project" value="TreeGrafter"/>
</dbReference>
<evidence type="ECO:0000256" key="9">
    <source>
        <dbReference type="ARBA" id="ARBA00023012"/>
    </source>
</evidence>
<dbReference type="InterPro" id="IPR050351">
    <property type="entry name" value="BphY/WalK/GraS-like"/>
</dbReference>
<evidence type="ECO:0000256" key="8">
    <source>
        <dbReference type="ARBA" id="ARBA00022989"/>
    </source>
</evidence>
<evidence type="ECO:0000256" key="4">
    <source>
        <dbReference type="ARBA" id="ARBA00022475"/>
    </source>
</evidence>
<comment type="caution">
    <text evidence="13">The sequence shown here is derived from an EMBL/GenBank/DDBJ whole genome shotgun (WGS) entry which is preliminary data.</text>
</comment>
<dbReference type="InterPro" id="IPR005467">
    <property type="entry name" value="His_kinase_dom"/>
</dbReference>
<dbReference type="EMBL" id="ACIN03000013">
    <property type="protein sequence ID" value="ESK65089.1"/>
    <property type="molecule type" value="Genomic_DNA"/>
</dbReference>
<feature type="transmembrane region" description="Helical" evidence="11">
    <location>
        <begin position="41"/>
        <end position="61"/>
    </location>
</feature>
<sequence length="330" mass="37722">MKPNFFLSWLRNRRWLLVSSLLQDGLLLVSAFAFPLYQDLALYILILSLVLQVTLAGLDAWKEWRHTQRVELQLTNHQHHLKDSNSTLAEQTIWQGLQEAHHQLLQAQQAYQANYHEQLDYYTLWAHQVKTPLSAAQLLVEQLDPTGPLRPLLQQELFKISQYVDLVLHYLRMDTFHQDLQIESVKIQDLVNQVVKKYASFFIHKPLTLELQGLDYVYVTDRKWLELILEQLLSNAIKYTPQGTIKISIQEGILTIADTGIGIQAQDIPRVFERGFTGFNGRVSQQSSGLGLYLCKAIAANLGIGLNLQSQVGQGTQVQLDLNQAQLAQD</sequence>
<feature type="domain" description="Histidine kinase" evidence="12">
    <location>
        <begin position="124"/>
        <end position="326"/>
    </location>
</feature>
<dbReference type="GO" id="GO:0000155">
    <property type="term" value="F:phosphorelay sensor kinase activity"/>
    <property type="evidence" value="ECO:0007669"/>
    <property type="project" value="TreeGrafter"/>
</dbReference>
<keyword evidence="9" id="KW-0902">Two-component regulatory system</keyword>